<dbReference type="InterPro" id="IPR025877">
    <property type="entry name" value="MobA-like_NTP_Trfase"/>
</dbReference>
<dbReference type="Pfam" id="PF12804">
    <property type="entry name" value="NTP_transf_3"/>
    <property type="match status" value="1"/>
</dbReference>
<dbReference type="SUPFAM" id="SSF53448">
    <property type="entry name" value="Nucleotide-diphospho-sugar transferases"/>
    <property type="match status" value="1"/>
</dbReference>
<proteinExistence type="predicted"/>
<accession>A0A179B5E7</accession>
<dbReference type="InterPro" id="IPR029044">
    <property type="entry name" value="Nucleotide-diphossugar_trans"/>
</dbReference>
<dbReference type="Proteomes" id="UP000078368">
    <property type="component" value="Unassembled WGS sequence"/>
</dbReference>
<protein>
    <recommendedName>
        <fullName evidence="3">MobA-like NTP transferase domain-containing protein</fullName>
    </recommendedName>
</protein>
<evidence type="ECO:0000313" key="4">
    <source>
        <dbReference type="EMBL" id="OAP86599.1"/>
    </source>
</evidence>
<organism evidence="4 5">
    <name type="scientific">Peptidiphaga gingivicola</name>
    <dbReference type="NCBI Taxonomy" id="2741497"/>
    <lineage>
        <taxon>Bacteria</taxon>
        <taxon>Bacillati</taxon>
        <taxon>Actinomycetota</taxon>
        <taxon>Actinomycetes</taxon>
        <taxon>Actinomycetales</taxon>
        <taxon>Actinomycetaceae</taxon>
        <taxon>Peptidiphaga</taxon>
    </lineage>
</organism>
<dbReference type="AlphaFoldDB" id="A0A179B5E7"/>
<comment type="caution">
    <text evidence="4">The sequence shown here is derived from an EMBL/GenBank/DDBJ whole genome shotgun (WGS) entry which is preliminary data.</text>
</comment>
<evidence type="ECO:0000259" key="3">
    <source>
        <dbReference type="Pfam" id="PF12804"/>
    </source>
</evidence>
<dbReference type="OrthoDB" id="4408226at2"/>
<evidence type="ECO:0000256" key="1">
    <source>
        <dbReference type="ARBA" id="ARBA00022679"/>
    </source>
</evidence>
<feature type="region of interest" description="Disordered" evidence="2">
    <location>
        <begin position="95"/>
        <end position="116"/>
    </location>
</feature>
<feature type="compositionally biased region" description="Low complexity" evidence="2">
    <location>
        <begin position="95"/>
        <end position="110"/>
    </location>
</feature>
<dbReference type="PANTHER" id="PTHR19136">
    <property type="entry name" value="MOLYBDENUM COFACTOR GUANYLYLTRANSFERASE"/>
    <property type="match status" value="1"/>
</dbReference>
<dbReference type="RefSeq" id="WP_064231329.1">
    <property type="nucleotide sequence ID" value="NZ_LVZK01000001.1"/>
</dbReference>
<evidence type="ECO:0000256" key="2">
    <source>
        <dbReference type="SAM" id="MobiDB-lite"/>
    </source>
</evidence>
<feature type="domain" description="MobA-like NTP transferase" evidence="3">
    <location>
        <begin position="6"/>
        <end position="183"/>
    </location>
</feature>
<sequence>MPPTHCIVLAGGEGRRLGGASKADVSIGGRRLLDRVVAGVRPFVSGRIAAVAPDSVDVPPGVLRTLEDPPAGGPLAGIDAGLKALGASAASTRAAAAPADSPRGAPGSAALADGSAGEPSAAAQDMVFVFAVDTPQAGTLAPRLVAAARGRDGAVVVGGEPPFRQCLQAIYRIEALRAAIEEDGGPRNKGVRRTLAGLDLAEVPSSADECRDVDTPEDVSWWSKALGSADSGVALRGSGP</sequence>
<keyword evidence="1" id="KW-0808">Transferase</keyword>
<name>A0A179B5E7_9ACTO</name>
<dbReference type="STRING" id="1823756.A4H34_05585"/>
<dbReference type="GO" id="GO:0016779">
    <property type="term" value="F:nucleotidyltransferase activity"/>
    <property type="evidence" value="ECO:0007669"/>
    <property type="project" value="UniProtKB-ARBA"/>
</dbReference>
<dbReference type="EMBL" id="LVZK01000001">
    <property type="protein sequence ID" value="OAP86599.1"/>
    <property type="molecule type" value="Genomic_DNA"/>
</dbReference>
<gene>
    <name evidence="4" type="ORF">A4H34_05585</name>
</gene>
<dbReference type="PANTHER" id="PTHR19136:SF81">
    <property type="entry name" value="MOLYBDENUM COFACTOR GUANYLYLTRANSFERASE"/>
    <property type="match status" value="1"/>
</dbReference>
<evidence type="ECO:0000313" key="5">
    <source>
        <dbReference type="Proteomes" id="UP000078368"/>
    </source>
</evidence>
<keyword evidence="5" id="KW-1185">Reference proteome</keyword>
<dbReference type="Gene3D" id="3.90.550.10">
    <property type="entry name" value="Spore Coat Polysaccharide Biosynthesis Protein SpsA, Chain A"/>
    <property type="match status" value="1"/>
</dbReference>
<reference evidence="4 5" key="1">
    <citation type="submission" date="2016-04" db="EMBL/GenBank/DDBJ databases">
        <title>Peptidophaga gingivicola gen. nov., sp. nov., isolated from human subgingival plaque.</title>
        <authorList>
            <person name="Beall C.J."/>
            <person name="Mokrzan E.M."/>
            <person name="Griffen A.L."/>
            <person name="Leys E.J."/>
        </authorList>
    </citation>
    <scope>NUCLEOTIDE SEQUENCE [LARGE SCALE GENOMIC DNA]</scope>
    <source>
        <strain evidence="4 5">BA112</strain>
    </source>
</reference>